<feature type="transmembrane region" description="Helical" evidence="1">
    <location>
        <begin position="7"/>
        <end position="27"/>
    </location>
</feature>
<evidence type="ECO:0000256" key="1">
    <source>
        <dbReference type="SAM" id="Phobius"/>
    </source>
</evidence>
<keyword evidence="1" id="KW-1133">Transmembrane helix</keyword>
<organism evidence="2 3">
    <name type="scientific">Polaribacter vadi</name>
    <dbReference type="NCBI Taxonomy" id="1774273"/>
    <lineage>
        <taxon>Bacteria</taxon>
        <taxon>Pseudomonadati</taxon>
        <taxon>Bacteroidota</taxon>
        <taxon>Flavobacteriia</taxon>
        <taxon>Flavobacteriales</taxon>
        <taxon>Flavobacteriaceae</taxon>
    </lineage>
</organism>
<sequence length="95" mass="10586">MGTVKKDILIGILVSLFATAGGCFLYIEYFSKFSFSETLQMIQDGNLYGKILSIAAIPNLFVFFVFIKKKQDNRAKGVLITTIVIALITLVLKFI</sequence>
<dbReference type="PROSITE" id="PS51257">
    <property type="entry name" value="PROKAR_LIPOPROTEIN"/>
    <property type="match status" value="1"/>
</dbReference>
<gene>
    <name evidence="2" type="ORF">LPB3_01030</name>
</gene>
<feature type="transmembrane region" description="Helical" evidence="1">
    <location>
        <begin position="47"/>
        <end position="66"/>
    </location>
</feature>
<proteinExistence type="predicted"/>
<keyword evidence="1" id="KW-0472">Membrane</keyword>
<dbReference type="STRING" id="1774273.LPB03_07645"/>
<evidence type="ECO:0000313" key="3">
    <source>
        <dbReference type="Proteomes" id="UP000092584"/>
    </source>
</evidence>
<accession>A0A1B8U337</accession>
<evidence type="ECO:0000313" key="2">
    <source>
        <dbReference type="EMBL" id="OBY66276.1"/>
    </source>
</evidence>
<dbReference type="RefSeq" id="WP_065317743.1">
    <property type="nucleotide sequence ID" value="NZ_CP017477.1"/>
</dbReference>
<feature type="transmembrane region" description="Helical" evidence="1">
    <location>
        <begin position="78"/>
        <end position="94"/>
    </location>
</feature>
<comment type="caution">
    <text evidence="2">The sequence shown here is derived from an EMBL/GenBank/DDBJ whole genome shotgun (WGS) entry which is preliminary data.</text>
</comment>
<dbReference type="EMBL" id="LSFM01000002">
    <property type="protein sequence ID" value="OBY66276.1"/>
    <property type="molecule type" value="Genomic_DNA"/>
</dbReference>
<protein>
    <submittedName>
        <fullName evidence="2">Uncharacterized protein</fullName>
    </submittedName>
</protein>
<keyword evidence="1" id="KW-0812">Transmembrane</keyword>
<reference evidence="3" key="1">
    <citation type="submission" date="2016-02" db="EMBL/GenBank/DDBJ databases">
        <authorList>
            <person name="Shin S.-K."/>
            <person name="Yi H."/>
            <person name="Kim E."/>
        </authorList>
    </citation>
    <scope>NUCLEOTIDE SEQUENCE [LARGE SCALE GENOMIC DNA]</scope>
    <source>
        <strain evidence="3">LPB0003</strain>
    </source>
</reference>
<dbReference type="AlphaFoldDB" id="A0A1B8U337"/>
<name>A0A1B8U337_9FLAO</name>
<dbReference type="KEGG" id="pob:LPB03_07645"/>
<dbReference type="OrthoDB" id="1362378at2"/>
<keyword evidence="3" id="KW-1185">Reference proteome</keyword>
<dbReference type="Proteomes" id="UP000092584">
    <property type="component" value="Unassembled WGS sequence"/>
</dbReference>